<gene>
    <name evidence="2" type="ORF">O0955_15125</name>
</gene>
<feature type="transmembrane region" description="Helical" evidence="1">
    <location>
        <begin position="244"/>
        <end position="262"/>
    </location>
</feature>
<keyword evidence="1" id="KW-1133">Transmembrane helix</keyword>
<evidence type="ECO:0000313" key="2">
    <source>
        <dbReference type="EMBL" id="MCZ4245339.1"/>
    </source>
</evidence>
<evidence type="ECO:0000313" key="3">
    <source>
        <dbReference type="Proteomes" id="UP001144347"/>
    </source>
</evidence>
<proteinExistence type="predicted"/>
<feature type="transmembrane region" description="Helical" evidence="1">
    <location>
        <begin position="65"/>
        <end position="87"/>
    </location>
</feature>
<feature type="transmembrane region" description="Helical" evidence="1">
    <location>
        <begin position="21"/>
        <end position="45"/>
    </location>
</feature>
<comment type="caution">
    <text evidence="2">The sequence shown here is derived from an EMBL/GenBank/DDBJ whole genome shotgun (WGS) entry which is preliminary data.</text>
</comment>
<dbReference type="EMBL" id="JAPWGM010000005">
    <property type="protein sequence ID" value="MCZ4245339.1"/>
    <property type="molecule type" value="Genomic_DNA"/>
</dbReference>
<evidence type="ECO:0000256" key="1">
    <source>
        <dbReference type="SAM" id="Phobius"/>
    </source>
</evidence>
<organism evidence="2 3">
    <name type="scientific">Pedobacter punctiformis</name>
    <dbReference type="NCBI Taxonomy" id="3004097"/>
    <lineage>
        <taxon>Bacteria</taxon>
        <taxon>Pseudomonadati</taxon>
        <taxon>Bacteroidota</taxon>
        <taxon>Sphingobacteriia</taxon>
        <taxon>Sphingobacteriales</taxon>
        <taxon>Sphingobacteriaceae</taxon>
        <taxon>Pedobacter</taxon>
    </lineage>
</organism>
<dbReference type="RefSeq" id="WP_269428394.1">
    <property type="nucleotide sequence ID" value="NZ_JAPWGM010000005.1"/>
</dbReference>
<keyword evidence="3" id="KW-1185">Reference proteome</keyword>
<name>A0ABT4LES1_9SPHI</name>
<protein>
    <recommendedName>
        <fullName evidence="4">DUF4199 domain-containing protein</fullName>
    </recommendedName>
</protein>
<accession>A0ABT4LES1</accession>
<sequence length="278" mass="32274">MKFFERADWWQLIKETILPHLGTTFLYITIFVSIGLLLGVIYSLILWRFKILKRVPKYYNWAVKLYVVAGIAVFIYFSIHLGFMFAAKSIIKKEEPRIVSAIYEEMASQNFDSPEKRKIFIQKIQEGVVEVQKGSKDVTLSLNKYVASKNTGFNIVDKGKNRLANYIFTRYQNDIYSASVYAMLMVASRGAFDVKDMSYEEFNTLIKALNAMDPRDIEKSIKNKVTEKVDEIISDQMNGMIKGTFYTLIIILLIPVAEFYIYKFWMKNKAGKEELVVN</sequence>
<keyword evidence="1" id="KW-0472">Membrane</keyword>
<dbReference type="Proteomes" id="UP001144347">
    <property type="component" value="Unassembled WGS sequence"/>
</dbReference>
<evidence type="ECO:0008006" key="4">
    <source>
        <dbReference type="Google" id="ProtNLM"/>
    </source>
</evidence>
<keyword evidence="1" id="KW-0812">Transmembrane</keyword>
<reference evidence="2" key="1">
    <citation type="submission" date="2022-12" db="EMBL/GenBank/DDBJ databases">
        <title>Genome sequence of HCMS5-2.</title>
        <authorList>
            <person name="Woo H."/>
        </authorList>
    </citation>
    <scope>NUCLEOTIDE SEQUENCE</scope>
    <source>
        <strain evidence="2">HCMS5-2</strain>
    </source>
</reference>